<dbReference type="KEGG" id="aon:DEH84_15505"/>
<dbReference type="InterPro" id="IPR015075">
    <property type="entry name" value="AtaL"/>
</dbReference>
<dbReference type="InterPro" id="IPR023393">
    <property type="entry name" value="START-like_dom_sf"/>
</dbReference>
<name>A0A2U8FUE6_9BURK</name>
<dbReference type="OrthoDB" id="6367327at2"/>
<gene>
    <name evidence="1" type="ORF">DEH84_15505</name>
</gene>
<protein>
    <submittedName>
        <fullName evidence="1">DUF1857 domain-containing protein</fullName>
    </submittedName>
</protein>
<dbReference type="Proteomes" id="UP000244892">
    <property type="component" value="Chromosome"/>
</dbReference>
<accession>A0A2U8FUE6</accession>
<evidence type="ECO:0000313" key="1">
    <source>
        <dbReference type="EMBL" id="AWI54673.1"/>
    </source>
</evidence>
<dbReference type="AlphaFoldDB" id="A0A2U8FUE6"/>
<organism evidence="1 2">
    <name type="scientific">Aquabacterium olei</name>
    <dbReference type="NCBI Taxonomy" id="1296669"/>
    <lineage>
        <taxon>Bacteria</taxon>
        <taxon>Pseudomonadati</taxon>
        <taxon>Pseudomonadota</taxon>
        <taxon>Betaproteobacteria</taxon>
        <taxon>Burkholderiales</taxon>
        <taxon>Aquabacterium</taxon>
    </lineage>
</organism>
<dbReference type="EMBL" id="CP029210">
    <property type="protein sequence ID" value="AWI54673.1"/>
    <property type="molecule type" value="Genomic_DNA"/>
</dbReference>
<dbReference type="SUPFAM" id="SSF55961">
    <property type="entry name" value="Bet v1-like"/>
    <property type="match status" value="1"/>
</dbReference>
<keyword evidence="2" id="KW-1185">Reference proteome</keyword>
<reference evidence="1 2" key="1">
    <citation type="submission" date="2018-05" db="EMBL/GenBank/DDBJ databases">
        <title>complete genome sequence of Aquabacterium olei NBRC 110486.</title>
        <authorList>
            <person name="Tang B."/>
            <person name="Chang J."/>
            <person name="Zhang L."/>
            <person name="Yang H."/>
        </authorList>
    </citation>
    <scope>NUCLEOTIDE SEQUENCE [LARGE SCALE GENOMIC DNA]</scope>
    <source>
        <strain evidence="1 2">NBRC 110486</strain>
    </source>
</reference>
<proteinExistence type="predicted"/>
<sequence length="161" mass="18648">MRFEHLIEINSPDPVFGAAMPPFTRAQLWRGLMQRVKAPQRFPNGPEGCDWHEPAAGVIARTLRFGPHTLTDRVQLDAEESLVFTPEAHGETAPIRLTIRIEEPQPRQMVLRFIYEALAEQTQEEAYYNDYRHSAWLHNDRDMVITLREWLETGQLNPLSS</sequence>
<dbReference type="Pfam" id="PF08982">
    <property type="entry name" value="AtaL"/>
    <property type="match status" value="1"/>
</dbReference>
<evidence type="ECO:0000313" key="2">
    <source>
        <dbReference type="Proteomes" id="UP000244892"/>
    </source>
</evidence>
<dbReference type="RefSeq" id="WP_109037664.1">
    <property type="nucleotide sequence ID" value="NZ_CP029210.1"/>
</dbReference>
<dbReference type="Gene3D" id="3.30.530.20">
    <property type="match status" value="1"/>
</dbReference>